<reference evidence="6 7" key="1">
    <citation type="submission" date="2015-11" db="EMBL/GenBank/DDBJ databases">
        <authorList>
            <person name="Varghese N."/>
        </authorList>
    </citation>
    <scope>NUCLEOTIDE SEQUENCE [LARGE SCALE GENOMIC DNA]</scope>
    <source>
        <strain evidence="6 7">JGI-24</strain>
    </source>
</reference>
<dbReference type="EMBL" id="CZVU01000115">
    <property type="protein sequence ID" value="CUT05301.1"/>
    <property type="molecule type" value="Genomic_DNA"/>
</dbReference>
<evidence type="ECO:0000256" key="1">
    <source>
        <dbReference type="ARBA" id="ARBA00004141"/>
    </source>
</evidence>
<evidence type="ECO:0000256" key="2">
    <source>
        <dbReference type="ARBA" id="ARBA00022692"/>
    </source>
</evidence>
<dbReference type="RefSeq" id="WP_159420629.1">
    <property type="nucleotide sequence ID" value="NZ_CZVU01000115.1"/>
</dbReference>
<protein>
    <submittedName>
        <fullName evidence="6">ZIP Zinc transporter</fullName>
    </submittedName>
</protein>
<keyword evidence="2 5" id="KW-0812">Transmembrane</keyword>
<accession>A0A656DA80</accession>
<evidence type="ECO:0000256" key="5">
    <source>
        <dbReference type="SAM" id="Phobius"/>
    </source>
</evidence>
<sequence length="132" mass="14962">MFIEIILANIVVSLISFVGIIFISVREKIFEKVIFWLVSFASGAFIGIAFLRMIPNSIEKNPGAVYTVVLGIFIFFLLEKFFYWRHCHEGKCEFHSFGYLNLVGDSLHNFIDGMVIAASFVTDIKLGLLTTL</sequence>
<dbReference type="GO" id="GO:0006882">
    <property type="term" value="P:intracellular zinc ion homeostasis"/>
    <property type="evidence" value="ECO:0007669"/>
    <property type="project" value="TreeGrafter"/>
</dbReference>
<feature type="transmembrane region" description="Helical" evidence="5">
    <location>
        <begin position="33"/>
        <end position="51"/>
    </location>
</feature>
<evidence type="ECO:0000256" key="4">
    <source>
        <dbReference type="ARBA" id="ARBA00023136"/>
    </source>
</evidence>
<keyword evidence="4 5" id="KW-0472">Membrane</keyword>
<comment type="subcellular location">
    <subcellularLocation>
        <location evidence="1">Membrane</location>
        <topology evidence="1">Multi-pass membrane protein</topology>
    </subcellularLocation>
</comment>
<feature type="transmembrane region" description="Helical" evidence="5">
    <location>
        <begin position="63"/>
        <end position="83"/>
    </location>
</feature>
<evidence type="ECO:0000313" key="7">
    <source>
        <dbReference type="Proteomes" id="UP000243065"/>
    </source>
</evidence>
<keyword evidence="7" id="KW-1185">Reference proteome</keyword>
<dbReference type="Proteomes" id="UP000243065">
    <property type="component" value="Unassembled WGS sequence"/>
</dbReference>
<dbReference type="PANTHER" id="PTHR16950:SF16">
    <property type="entry name" value="ZINC TRANSPORTER ZIP13"/>
    <property type="match status" value="1"/>
</dbReference>
<dbReference type="OrthoDB" id="5739025at2"/>
<feature type="non-terminal residue" evidence="6">
    <location>
        <position position="132"/>
    </location>
</feature>
<gene>
    <name evidence="6" type="ORF">JGI24_01658</name>
</gene>
<feature type="transmembrane region" description="Helical" evidence="5">
    <location>
        <begin position="6"/>
        <end position="26"/>
    </location>
</feature>
<dbReference type="GO" id="GO:0005385">
    <property type="term" value="F:zinc ion transmembrane transporter activity"/>
    <property type="evidence" value="ECO:0007669"/>
    <property type="project" value="TreeGrafter"/>
</dbReference>
<dbReference type="GO" id="GO:0016020">
    <property type="term" value="C:membrane"/>
    <property type="evidence" value="ECO:0007669"/>
    <property type="project" value="UniProtKB-SubCell"/>
</dbReference>
<keyword evidence="3 5" id="KW-1133">Transmembrane helix</keyword>
<dbReference type="AlphaFoldDB" id="A0A656DA80"/>
<dbReference type="PANTHER" id="PTHR16950">
    <property type="entry name" value="ZINC TRANSPORTER SLC39A7 HISTIDINE-RICH MEMBRANE PROTEIN KE4"/>
    <property type="match status" value="1"/>
</dbReference>
<organism evidence="6 7">
    <name type="scientific">Kryptobacter tengchongensis</name>
    <dbReference type="NCBI Taxonomy" id="1643429"/>
    <lineage>
        <taxon>Bacteria</taxon>
        <taxon>Pseudomonadati</taxon>
        <taxon>Candidatus Kryptoniota</taxon>
        <taxon>Candidatus Kryptobacter</taxon>
    </lineage>
</organism>
<evidence type="ECO:0000256" key="3">
    <source>
        <dbReference type="ARBA" id="ARBA00022989"/>
    </source>
</evidence>
<name>A0A656DA80_KRYT1</name>
<dbReference type="Pfam" id="PF02535">
    <property type="entry name" value="Zip"/>
    <property type="match status" value="1"/>
</dbReference>
<dbReference type="InterPro" id="IPR003689">
    <property type="entry name" value="ZIP"/>
</dbReference>
<proteinExistence type="predicted"/>
<evidence type="ECO:0000313" key="6">
    <source>
        <dbReference type="EMBL" id="CUT05301.1"/>
    </source>
</evidence>